<dbReference type="EC" id="4.1.1.49" evidence="3"/>
<dbReference type="PIRSF" id="PIRSF006294">
    <property type="entry name" value="PEP_crbxkin"/>
    <property type="match status" value="1"/>
</dbReference>
<evidence type="ECO:0000313" key="10">
    <source>
        <dbReference type="EMBL" id="QBK91708.1"/>
    </source>
</evidence>
<dbReference type="UniPathway" id="UPA00138"/>
<organism evidence="10">
    <name type="scientific">Pithovirus LCPAC304</name>
    <dbReference type="NCBI Taxonomy" id="2506594"/>
    <lineage>
        <taxon>Viruses</taxon>
        <taxon>Pithoviruses</taxon>
    </lineage>
</organism>
<dbReference type="GO" id="GO:0004612">
    <property type="term" value="F:phosphoenolpyruvate carboxykinase (ATP) activity"/>
    <property type="evidence" value="ECO:0007669"/>
    <property type="project" value="UniProtKB-EC"/>
</dbReference>
<dbReference type="Pfam" id="PF01293">
    <property type="entry name" value="PEPCK_ATP"/>
    <property type="match status" value="1"/>
</dbReference>
<dbReference type="FunFam" id="2.170.8.10:FF:000001">
    <property type="entry name" value="Phosphoenolpyruvate carboxykinase (ATP)"/>
    <property type="match status" value="1"/>
</dbReference>
<comment type="catalytic activity">
    <reaction evidence="9">
        <text>oxaloacetate + ATP = phosphoenolpyruvate + ADP + CO2</text>
        <dbReference type="Rhea" id="RHEA:18617"/>
        <dbReference type="ChEBI" id="CHEBI:16452"/>
        <dbReference type="ChEBI" id="CHEBI:16526"/>
        <dbReference type="ChEBI" id="CHEBI:30616"/>
        <dbReference type="ChEBI" id="CHEBI:58702"/>
        <dbReference type="ChEBI" id="CHEBI:456216"/>
        <dbReference type="EC" id="4.1.1.49"/>
    </reaction>
</comment>
<dbReference type="PANTHER" id="PTHR30031:SF0">
    <property type="entry name" value="PHOSPHOENOLPYRUVATE CARBOXYKINASE (ATP)"/>
    <property type="match status" value="1"/>
</dbReference>
<dbReference type="NCBIfam" id="TIGR00224">
    <property type="entry name" value="pckA"/>
    <property type="match status" value="1"/>
</dbReference>
<dbReference type="EMBL" id="MK500565">
    <property type="protein sequence ID" value="QBK91708.1"/>
    <property type="molecule type" value="Genomic_DNA"/>
</dbReference>
<keyword evidence="7" id="KW-0067">ATP-binding</keyword>
<evidence type="ECO:0000256" key="1">
    <source>
        <dbReference type="ARBA" id="ARBA00004742"/>
    </source>
</evidence>
<keyword evidence="10" id="KW-0418">Kinase</keyword>
<accession>A0A481Z774</accession>
<dbReference type="PANTHER" id="PTHR30031">
    <property type="entry name" value="PHOSPHOENOLPYRUVATE CARBOXYKINASE ATP"/>
    <property type="match status" value="1"/>
</dbReference>
<keyword evidence="10" id="KW-0808">Transferase</keyword>
<keyword evidence="5" id="KW-0547">Nucleotide-binding</keyword>
<dbReference type="InterPro" id="IPR013035">
    <property type="entry name" value="PEP_carboxykinase_C"/>
</dbReference>
<comment type="similarity">
    <text evidence="2">Belongs to the phosphoenolpyruvate carboxykinase (ATP) family.</text>
</comment>
<keyword evidence="6" id="KW-0210">Decarboxylase</keyword>
<evidence type="ECO:0000256" key="4">
    <source>
        <dbReference type="ARBA" id="ARBA00022432"/>
    </source>
</evidence>
<evidence type="ECO:0000256" key="8">
    <source>
        <dbReference type="ARBA" id="ARBA00023239"/>
    </source>
</evidence>
<dbReference type="InterPro" id="IPR008210">
    <property type="entry name" value="PEP_carboxykinase_N"/>
</dbReference>
<proteinExistence type="inferred from homology"/>
<evidence type="ECO:0000256" key="5">
    <source>
        <dbReference type="ARBA" id="ARBA00022741"/>
    </source>
</evidence>
<dbReference type="SUPFAM" id="SSF53795">
    <property type="entry name" value="PEP carboxykinase-like"/>
    <property type="match status" value="1"/>
</dbReference>
<reference evidence="10" key="1">
    <citation type="journal article" date="2019" name="MBio">
        <title>Virus Genomes from Deep Sea Sediments Expand the Ocean Megavirome and Support Independent Origins of Viral Gigantism.</title>
        <authorList>
            <person name="Backstrom D."/>
            <person name="Yutin N."/>
            <person name="Jorgensen S.L."/>
            <person name="Dharamshi J."/>
            <person name="Homa F."/>
            <person name="Zaremba-Niedwiedzka K."/>
            <person name="Spang A."/>
            <person name="Wolf Y.I."/>
            <person name="Koonin E.V."/>
            <person name="Ettema T.J."/>
        </authorList>
    </citation>
    <scope>NUCLEOTIDE SEQUENCE</scope>
</reference>
<dbReference type="Gene3D" id="2.170.8.10">
    <property type="entry name" value="Phosphoenolpyruvate Carboxykinase, domain 2"/>
    <property type="match status" value="1"/>
</dbReference>
<evidence type="ECO:0000256" key="7">
    <source>
        <dbReference type="ARBA" id="ARBA00022840"/>
    </source>
</evidence>
<evidence type="ECO:0000256" key="2">
    <source>
        <dbReference type="ARBA" id="ARBA00006052"/>
    </source>
</evidence>
<dbReference type="Gene3D" id="3.90.228.20">
    <property type="match status" value="1"/>
</dbReference>
<gene>
    <name evidence="10" type="ORF">LCPAC304_00340</name>
</gene>
<dbReference type="HAMAP" id="MF_00453">
    <property type="entry name" value="PEPCK_ATP"/>
    <property type="match status" value="1"/>
</dbReference>
<evidence type="ECO:0000256" key="9">
    <source>
        <dbReference type="ARBA" id="ARBA00047371"/>
    </source>
</evidence>
<dbReference type="InterPro" id="IPR001272">
    <property type="entry name" value="PEP_carboxykinase_ATP"/>
</dbReference>
<keyword evidence="8" id="KW-0456">Lyase</keyword>
<dbReference type="SUPFAM" id="SSF68923">
    <property type="entry name" value="PEP carboxykinase N-terminal domain"/>
    <property type="match status" value="1"/>
</dbReference>
<dbReference type="GO" id="GO:0005524">
    <property type="term" value="F:ATP binding"/>
    <property type="evidence" value="ECO:0007669"/>
    <property type="project" value="UniProtKB-KW"/>
</dbReference>
<sequence>MSREKCIECAIQEYGCKLSSSGALMTNSGEKTGRSPADKRIVYNEETKGIWWSHVNKPLLEPLYLRYLEYAQDYFESHKPFIVDAYAGWDKDHRIGVRVLCVHPYHALFMQNMLVPLTEKEKETFTPQLTIYNVGKVPLSTVKIKNPDRSLTDTLIALHLKEGKTTMVIYGTEYAGEMKKGVLTYMMYRMPLFHHLPLHSSANIGKNGDVAFFFGLSGTGKTSLSADPKRCLVGDDEHVWTDKGIFNVEGGCYAKCIGLKEEKEPDIFRAIRYGAVLENVVFDENRVVDYDNVSITENTRASYPLSHIDNVQIPAVAAHPKQIIFLTCDASGLLPPVSKLTPEQAVFFFISGYTSKIAGTEMGVKEPVPTFSACFGEPFLVWSPLRYGTLLQEKLETYGCPVYLLNTGWIEGGYGSASEASPDGDGVGRRIPIQYSRAMVEAIHTSAFEEYETFPIFEFKIPVSCPGVPSEILNPLNACKNKKAYLNDLHNLFNQFLENYKEKCSNVQKQTWI</sequence>
<dbReference type="GO" id="GO:0016301">
    <property type="term" value="F:kinase activity"/>
    <property type="evidence" value="ECO:0007669"/>
    <property type="project" value="UniProtKB-KW"/>
</dbReference>
<evidence type="ECO:0000256" key="6">
    <source>
        <dbReference type="ARBA" id="ARBA00022793"/>
    </source>
</evidence>
<dbReference type="GO" id="GO:0006094">
    <property type="term" value="P:gluconeogenesis"/>
    <property type="evidence" value="ECO:0007669"/>
    <property type="project" value="UniProtKB-UniPathway"/>
</dbReference>
<comment type="pathway">
    <text evidence="1">Carbohydrate biosynthesis; gluconeogenesis.</text>
</comment>
<keyword evidence="10" id="KW-0670">Pyruvate</keyword>
<protein>
    <recommendedName>
        <fullName evidence="3">phosphoenolpyruvate carboxykinase (ATP)</fullName>
        <ecNumber evidence="3">4.1.1.49</ecNumber>
    </recommendedName>
</protein>
<evidence type="ECO:0000256" key="3">
    <source>
        <dbReference type="ARBA" id="ARBA00012363"/>
    </source>
</evidence>
<dbReference type="NCBIfam" id="NF006821">
    <property type="entry name" value="PRK09344.1-3"/>
    <property type="match status" value="1"/>
</dbReference>
<name>A0A481Z774_9VIRU</name>
<dbReference type="Gene3D" id="3.40.449.10">
    <property type="entry name" value="Phosphoenolpyruvate Carboxykinase, domain 1"/>
    <property type="match status" value="1"/>
</dbReference>
<keyword evidence="4" id="KW-0312">Gluconeogenesis</keyword>